<dbReference type="Pfam" id="PF16837">
    <property type="entry name" value="SF3A3"/>
    <property type="match status" value="1"/>
</dbReference>
<dbReference type="Proteomes" id="UP000266239">
    <property type="component" value="Unassembled WGS sequence"/>
</dbReference>
<dbReference type="GO" id="GO:0005681">
    <property type="term" value="C:spliceosomal complex"/>
    <property type="evidence" value="ECO:0007669"/>
    <property type="project" value="InterPro"/>
</dbReference>
<feature type="domain" description="C2H2-type" evidence="4">
    <location>
        <begin position="270"/>
        <end position="292"/>
    </location>
</feature>
<reference evidence="5 6" key="1">
    <citation type="submission" date="2018-08" db="EMBL/GenBank/DDBJ databases">
        <title>Aphanomyces genome sequencing and annotation.</title>
        <authorList>
            <person name="Minardi D."/>
            <person name="Oidtmann B."/>
            <person name="Van Der Giezen M."/>
            <person name="Studholme D.J."/>
        </authorList>
    </citation>
    <scope>NUCLEOTIDE SEQUENCE [LARGE SCALE GENOMIC DNA]</scope>
    <source>
        <strain evidence="5 6">Yx</strain>
    </source>
</reference>
<gene>
    <name evidence="5" type="ORF">DYB25_008854</name>
</gene>
<dbReference type="GO" id="GO:0000398">
    <property type="term" value="P:mRNA splicing, via spliceosome"/>
    <property type="evidence" value="ECO:0007669"/>
    <property type="project" value="InterPro"/>
</dbReference>
<dbReference type="AlphaFoldDB" id="A0A397B4V3"/>
<dbReference type="Pfam" id="PF11931">
    <property type="entry name" value="SF3a60_Prp9_C"/>
    <property type="match status" value="1"/>
</dbReference>
<dbReference type="GO" id="GO:0003723">
    <property type="term" value="F:RNA binding"/>
    <property type="evidence" value="ECO:0007669"/>
    <property type="project" value="InterPro"/>
</dbReference>
<dbReference type="EMBL" id="QUTA01005893">
    <property type="protein sequence ID" value="RHY13605.1"/>
    <property type="molecule type" value="Genomic_DNA"/>
</dbReference>
<dbReference type="SUPFAM" id="SSF57667">
    <property type="entry name" value="beta-beta-alpha zinc fingers"/>
    <property type="match status" value="1"/>
</dbReference>
<dbReference type="Pfam" id="PF12874">
    <property type="entry name" value="zf-met"/>
    <property type="match status" value="1"/>
</dbReference>
<dbReference type="PANTHER" id="PTHR12786">
    <property type="entry name" value="SPLICING FACTOR SF3A-RELATED"/>
    <property type="match status" value="1"/>
</dbReference>
<feature type="region of interest" description="Disordered" evidence="3">
    <location>
        <begin position="149"/>
        <end position="168"/>
    </location>
</feature>
<dbReference type="PANTHER" id="PTHR12786:SF2">
    <property type="entry name" value="SPLICING FACTOR 3A SUBUNIT 3"/>
    <property type="match status" value="1"/>
</dbReference>
<dbReference type="SMART" id="SM00355">
    <property type="entry name" value="ZnF_C2H2"/>
    <property type="match status" value="2"/>
</dbReference>
<proteinExistence type="predicted"/>
<sequence>MSSHTLEQIRSAHEDIESYERAIVSILSEKPRNVSGLLDSVTVRSADALKLYKDEEGTFKEEIDTMHGRTIFTSFYDQLKAMRDFHRKYTNIQVSHEPVLDHIMNPEIPFSGEERFGKYLDLHAFYTQYLNLPVFQSYVSPIPVQPSSMYTKSPERGARRVNKKAAADTTNVVRGRTPEYKQVHADYITYLGRVGDLSKIPPRAKLADARYDAYLSSLVEYLLSFYRRTQPLVDVDDVIRETNAAFAKDWSLRRVRGWQVDEHESNETFCRPCHKQFASPAVFQGHLKGKKHLKAVDSNNGGDDTRREQLARLEAQAKTLVSLLTEVVHATISFLELKQTRTPEELQAEIYEEEEGGLSDVDVDNDHPAGGDDDEQPFYNPLNLPLGWDGKPIPYWLYKLHGLGIEFKCEICGNHSYWGRRDFDRHFQQWRHAFGMRCLGIPNTKHFHDITHMADAIALTGYLCMYTVYEKLKGQLEIETLNKANEEEFEDSEGNVFNRKTYEDLARQGLL</sequence>
<dbReference type="InterPro" id="IPR051421">
    <property type="entry name" value="RNA_Proc_DNA_Dmg_Regulator"/>
</dbReference>
<evidence type="ECO:0000259" key="4">
    <source>
        <dbReference type="PROSITE" id="PS00028"/>
    </source>
</evidence>
<evidence type="ECO:0000256" key="3">
    <source>
        <dbReference type="SAM" id="MobiDB-lite"/>
    </source>
</evidence>
<dbReference type="PROSITE" id="PS00028">
    <property type="entry name" value="ZINC_FINGER_C2H2_1"/>
    <property type="match status" value="1"/>
</dbReference>
<dbReference type="Gene3D" id="3.30.160.60">
    <property type="entry name" value="Classic Zinc Finger"/>
    <property type="match status" value="1"/>
</dbReference>
<evidence type="ECO:0000313" key="6">
    <source>
        <dbReference type="Proteomes" id="UP000266239"/>
    </source>
</evidence>
<protein>
    <recommendedName>
        <fullName evidence="4">C2H2-type domain-containing protein</fullName>
    </recommendedName>
</protein>
<organism evidence="5 6">
    <name type="scientific">Aphanomyces astaci</name>
    <name type="common">Crayfish plague agent</name>
    <dbReference type="NCBI Taxonomy" id="112090"/>
    <lineage>
        <taxon>Eukaryota</taxon>
        <taxon>Sar</taxon>
        <taxon>Stramenopiles</taxon>
        <taxon>Oomycota</taxon>
        <taxon>Saprolegniomycetes</taxon>
        <taxon>Saprolegniales</taxon>
        <taxon>Verrucalvaceae</taxon>
        <taxon>Aphanomyces</taxon>
    </lineage>
</organism>
<dbReference type="InterPro" id="IPR024598">
    <property type="entry name" value="SF3a60/Prp9_C"/>
</dbReference>
<evidence type="ECO:0000256" key="2">
    <source>
        <dbReference type="ARBA" id="ARBA00023242"/>
    </source>
</evidence>
<comment type="caution">
    <text evidence="5">The sequence shown here is derived from an EMBL/GenBank/DDBJ whole genome shotgun (WGS) entry which is preliminary data.</text>
</comment>
<dbReference type="InterPro" id="IPR021966">
    <property type="entry name" value="SF3a60_bindingd"/>
</dbReference>
<dbReference type="InterPro" id="IPR031774">
    <property type="entry name" value="SF3A3_dom"/>
</dbReference>
<evidence type="ECO:0000313" key="5">
    <source>
        <dbReference type="EMBL" id="RHY13605.1"/>
    </source>
</evidence>
<dbReference type="VEuPathDB" id="FungiDB:H257_02803"/>
<keyword evidence="2" id="KW-0539">Nucleus</keyword>
<name>A0A397B4V3_APHAT</name>
<dbReference type="InterPro" id="IPR036236">
    <property type="entry name" value="Znf_C2H2_sf"/>
</dbReference>
<dbReference type="Pfam" id="PF12108">
    <property type="entry name" value="SF3a60_bindingd"/>
    <property type="match status" value="1"/>
</dbReference>
<evidence type="ECO:0000256" key="1">
    <source>
        <dbReference type="ARBA" id="ARBA00004123"/>
    </source>
</evidence>
<comment type="subcellular location">
    <subcellularLocation>
        <location evidence="1">Nucleus</location>
    </subcellularLocation>
</comment>
<dbReference type="InterPro" id="IPR013087">
    <property type="entry name" value="Znf_C2H2_type"/>
</dbReference>
<accession>A0A397B4V3</accession>